<sequence length="145" mass="17066">MYLLNQYLKALNLDQLPFLVLKIRLIVKDELQVNGIVTNFIPPRMTNLLQQADVCWFASIKKQYHNDGTNADYIDELDEGDEIDGFDTDPNIVFELDPSDTSSQPAQIKYNYKYSKNRLIQADRSILIENRITESWFYYKFLIFL</sequence>
<gene>
    <name evidence="1" type="ORF">BpHYR1_054421</name>
</gene>
<organism evidence="1 2">
    <name type="scientific">Brachionus plicatilis</name>
    <name type="common">Marine rotifer</name>
    <name type="synonym">Brachionus muelleri</name>
    <dbReference type="NCBI Taxonomy" id="10195"/>
    <lineage>
        <taxon>Eukaryota</taxon>
        <taxon>Metazoa</taxon>
        <taxon>Spiralia</taxon>
        <taxon>Gnathifera</taxon>
        <taxon>Rotifera</taxon>
        <taxon>Eurotatoria</taxon>
        <taxon>Monogononta</taxon>
        <taxon>Pseudotrocha</taxon>
        <taxon>Ploima</taxon>
        <taxon>Brachionidae</taxon>
        <taxon>Brachionus</taxon>
    </lineage>
</organism>
<protein>
    <submittedName>
        <fullName evidence="1">Uncharacterized protein</fullName>
    </submittedName>
</protein>
<comment type="caution">
    <text evidence="1">The sequence shown here is derived from an EMBL/GenBank/DDBJ whole genome shotgun (WGS) entry which is preliminary data.</text>
</comment>
<reference evidence="1 2" key="1">
    <citation type="journal article" date="2018" name="Sci. Rep.">
        <title>Genomic signatures of local adaptation to the degree of environmental predictability in rotifers.</title>
        <authorList>
            <person name="Franch-Gras L."/>
            <person name="Hahn C."/>
            <person name="Garcia-Roger E.M."/>
            <person name="Carmona M.J."/>
            <person name="Serra M."/>
            <person name="Gomez A."/>
        </authorList>
    </citation>
    <scope>NUCLEOTIDE SEQUENCE [LARGE SCALE GENOMIC DNA]</scope>
    <source>
        <strain evidence="1">HYR1</strain>
    </source>
</reference>
<dbReference type="OrthoDB" id="71166at2759"/>
<dbReference type="AlphaFoldDB" id="A0A3M7SE33"/>
<dbReference type="Proteomes" id="UP000276133">
    <property type="component" value="Unassembled WGS sequence"/>
</dbReference>
<accession>A0A3M7SE33</accession>
<proteinExistence type="predicted"/>
<keyword evidence="2" id="KW-1185">Reference proteome</keyword>
<evidence type="ECO:0000313" key="1">
    <source>
        <dbReference type="EMBL" id="RNA34074.1"/>
    </source>
</evidence>
<evidence type="ECO:0000313" key="2">
    <source>
        <dbReference type="Proteomes" id="UP000276133"/>
    </source>
</evidence>
<name>A0A3M7SE33_BRAPC</name>
<dbReference type="EMBL" id="REGN01001527">
    <property type="protein sequence ID" value="RNA34074.1"/>
    <property type="molecule type" value="Genomic_DNA"/>
</dbReference>